<dbReference type="SUPFAM" id="SSF48225">
    <property type="entry name" value="Seven-hairpin glycosidases"/>
    <property type="match status" value="1"/>
</dbReference>
<dbReference type="InterPro" id="IPR001382">
    <property type="entry name" value="Glyco_hydro_47"/>
</dbReference>
<evidence type="ECO:0000256" key="1">
    <source>
        <dbReference type="ARBA" id="ARBA00004240"/>
    </source>
</evidence>
<evidence type="ECO:0000313" key="7">
    <source>
        <dbReference type="WBParaSite" id="nRc.2.0.1.t28044-RA"/>
    </source>
</evidence>
<name>A0A915JP65_ROMCU</name>
<accession>A0A915JP65</accession>
<evidence type="ECO:0000256" key="5">
    <source>
        <dbReference type="RuleBase" id="RU361193"/>
    </source>
</evidence>
<dbReference type="OMA" id="VGSHEDQ"/>
<dbReference type="EC" id="3.2.1.-" evidence="5"/>
<dbReference type="GO" id="GO:0016020">
    <property type="term" value="C:membrane"/>
    <property type="evidence" value="ECO:0007669"/>
    <property type="project" value="InterPro"/>
</dbReference>
<dbReference type="GO" id="GO:0044322">
    <property type="term" value="C:endoplasmic reticulum quality control compartment"/>
    <property type="evidence" value="ECO:0007669"/>
    <property type="project" value="GOC"/>
</dbReference>
<reference evidence="7" key="1">
    <citation type="submission" date="2022-11" db="UniProtKB">
        <authorList>
            <consortium name="WormBaseParasite"/>
        </authorList>
    </citation>
    <scope>IDENTIFICATION</scope>
</reference>
<dbReference type="GO" id="GO:1904380">
    <property type="term" value="P:endoplasmic reticulum mannose trimming"/>
    <property type="evidence" value="ECO:0007669"/>
    <property type="project" value="InterPro"/>
</dbReference>
<dbReference type="Pfam" id="PF01532">
    <property type="entry name" value="Glyco_hydro_47"/>
    <property type="match status" value="1"/>
</dbReference>
<keyword evidence="4" id="KW-0325">Glycoprotein</keyword>
<evidence type="ECO:0000256" key="2">
    <source>
        <dbReference type="ARBA" id="ARBA00007658"/>
    </source>
</evidence>
<dbReference type="Gene3D" id="1.50.10.10">
    <property type="match status" value="1"/>
</dbReference>
<comment type="similarity">
    <text evidence="2 5">Belongs to the glycosyl hydrolase 47 family.</text>
</comment>
<dbReference type="InterPro" id="IPR044674">
    <property type="entry name" value="EDEM1/2/3"/>
</dbReference>
<proteinExistence type="inferred from homology"/>
<evidence type="ECO:0000256" key="3">
    <source>
        <dbReference type="ARBA" id="ARBA00022824"/>
    </source>
</evidence>
<comment type="subcellular location">
    <subcellularLocation>
        <location evidence="1">Endoplasmic reticulum</location>
    </subcellularLocation>
</comment>
<dbReference type="InterPro" id="IPR036026">
    <property type="entry name" value="Seven-hairpin_glycosidases"/>
</dbReference>
<dbReference type="PRINTS" id="PR00747">
    <property type="entry name" value="GLYHDRLASE47"/>
</dbReference>
<keyword evidence="3" id="KW-0256">Endoplasmic reticulum</keyword>
<sequence length="279" mass="32022">MAREVADRLLPAFDTQTGVPYPRVNLKYGLDGPAYFLRSQQDTCTACAGTMILEFATLSRLTGESIYEAKAKKAMDFLWAQRHSVSDLMGTVLNVHNGDWIRKDSGVGAGIDSYYEYCFKAYVLLGDEEYLHRFNKHYSAVMKHVSQGPLMVDVLMHSPSVSSRSFMDSLLAFWPGLQVLKGDLKPAIEMHEMLYQVIQKHNFLPEAFTHDFQVHWGQYPLRPEFVESTYFLYKATKDEYYLKIGEEILDSLNRHVRVDCGFAGIKDLRTMVHEDRQAH</sequence>
<protein>
    <recommendedName>
        <fullName evidence="5">alpha-1,2-Mannosidase</fullName>
        <ecNumber evidence="5">3.2.1.-</ecNumber>
    </recommendedName>
</protein>
<dbReference type="GO" id="GO:0004571">
    <property type="term" value="F:mannosyl-oligosaccharide 1,2-alpha-mannosidase activity"/>
    <property type="evidence" value="ECO:0007669"/>
    <property type="project" value="InterPro"/>
</dbReference>
<dbReference type="AlphaFoldDB" id="A0A915JP65"/>
<keyword evidence="5" id="KW-0378">Hydrolase</keyword>
<dbReference type="GO" id="GO:0005509">
    <property type="term" value="F:calcium ion binding"/>
    <property type="evidence" value="ECO:0007669"/>
    <property type="project" value="InterPro"/>
</dbReference>
<evidence type="ECO:0000313" key="6">
    <source>
        <dbReference type="Proteomes" id="UP000887565"/>
    </source>
</evidence>
<dbReference type="Proteomes" id="UP000887565">
    <property type="component" value="Unplaced"/>
</dbReference>
<dbReference type="InterPro" id="IPR012341">
    <property type="entry name" value="6hp_glycosidase-like_sf"/>
</dbReference>
<dbReference type="GO" id="GO:0005975">
    <property type="term" value="P:carbohydrate metabolic process"/>
    <property type="evidence" value="ECO:0007669"/>
    <property type="project" value="InterPro"/>
</dbReference>
<organism evidence="6 7">
    <name type="scientific">Romanomermis culicivorax</name>
    <name type="common">Nematode worm</name>
    <dbReference type="NCBI Taxonomy" id="13658"/>
    <lineage>
        <taxon>Eukaryota</taxon>
        <taxon>Metazoa</taxon>
        <taxon>Ecdysozoa</taxon>
        <taxon>Nematoda</taxon>
        <taxon>Enoplea</taxon>
        <taxon>Dorylaimia</taxon>
        <taxon>Mermithida</taxon>
        <taxon>Mermithoidea</taxon>
        <taxon>Mermithidae</taxon>
        <taxon>Romanomermis</taxon>
    </lineage>
</organism>
<evidence type="ECO:0000256" key="4">
    <source>
        <dbReference type="ARBA" id="ARBA00023180"/>
    </source>
</evidence>
<dbReference type="WBParaSite" id="nRc.2.0.1.t28044-RA">
    <property type="protein sequence ID" value="nRc.2.0.1.t28044-RA"/>
    <property type="gene ID" value="nRc.2.0.1.g28044"/>
</dbReference>
<dbReference type="PANTHER" id="PTHR45679">
    <property type="entry name" value="ER DEGRADATION-ENHANCING ALPHA-MANNOSIDASE-LIKE PROTEIN 2"/>
    <property type="match status" value="1"/>
</dbReference>
<keyword evidence="5" id="KW-0326">Glycosidase</keyword>
<keyword evidence="6" id="KW-1185">Reference proteome</keyword>
<dbReference type="PANTHER" id="PTHR45679:SF2">
    <property type="entry name" value="ER DEGRADATION-ENHANCING ALPHA-MANNOSIDASE-LIKE PROTEIN 3"/>
    <property type="match status" value="1"/>
</dbReference>